<name>A0A3E0K4R2_9BACI</name>
<comment type="caution">
    <text evidence="1">The sequence shown here is derived from an EMBL/GenBank/DDBJ whole genome shotgun (WGS) entry which is preliminary data.</text>
</comment>
<accession>A0A3E0K4R2</accession>
<gene>
    <name evidence="1" type="ORF">C6P37_07740</name>
</gene>
<sequence length="101" mass="11761">MPILPAVGTKGCRFYEEDRCFFGTIELFHTMSASRFFSQNDRFLNKRDPFPEEEAARFLFSCQEVRISFGWDSLSFPWTGETLMRLAPLSFDQTESPEESV</sequence>
<evidence type="ECO:0000313" key="2">
    <source>
        <dbReference type="Proteomes" id="UP000257014"/>
    </source>
</evidence>
<dbReference type="EMBL" id="QEWE01000016">
    <property type="protein sequence ID" value="REJ28531.1"/>
    <property type="molecule type" value="Genomic_DNA"/>
</dbReference>
<reference evidence="1 2" key="1">
    <citation type="submission" date="2018-03" db="EMBL/GenBank/DDBJ databases">
        <authorList>
            <person name="Keele B.F."/>
        </authorList>
    </citation>
    <scope>NUCLEOTIDE SEQUENCE [LARGE SCALE GENOMIC DNA]</scope>
    <source>
        <strain evidence="1">ZCTH4_d</strain>
    </source>
</reference>
<dbReference type="AlphaFoldDB" id="A0A3E0K4R2"/>
<evidence type="ECO:0000313" key="1">
    <source>
        <dbReference type="EMBL" id="REJ28531.1"/>
    </source>
</evidence>
<proteinExistence type="predicted"/>
<organism evidence="1 2">
    <name type="scientific">Caldibacillus debilis</name>
    <dbReference type="NCBI Taxonomy" id="301148"/>
    <lineage>
        <taxon>Bacteria</taxon>
        <taxon>Bacillati</taxon>
        <taxon>Bacillota</taxon>
        <taxon>Bacilli</taxon>
        <taxon>Bacillales</taxon>
        <taxon>Bacillaceae</taxon>
        <taxon>Caldibacillus</taxon>
    </lineage>
</organism>
<protein>
    <submittedName>
        <fullName evidence="1">Uncharacterized protein</fullName>
    </submittedName>
</protein>
<dbReference type="Proteomes" id="UP000257014">
    <property type="component" value="Unassembled WGS sequence"/>
</dbReference>